<dbReference type="Proteomes" id="UP000308652">
    <property type="component" value="Unassembled WGS sequence"/>
</dbReference>
<evidence type="ECO:0000256" key="1">
    <source>
        <dbReference type="SAM" id="MobiDB-lite"/>
    </source>
</evidence>
<keyword evidence="3" id="KW-1185">Reference proteome</keyword>
<gene>
    <name evidence="2" type="ORF">BDQ12DRAFT_728666</name>
</gene>
<feature type="compositionally biased region" description="Basic and acidic residues" evidence="1">
    <location>
        <begin position="61"/>
        <end position="70"/>
    </location>
</feature>
<proteinExistence type="predicted"/>
<dbReference type="EMBL" id="ML213674">
    <property type="protein sequence ID" value="TFK32477.1"/>
    <property type="molecule type" value="Genomic_DNA"/>
</dbReference>
<dbReference type="AlphaFoldDB" id="A0A5C3LI02"/>
<accession>A0A5C3LI02</accession>
<name>A0A5C3LI02_9AGAR</name>
<protein>
    <submittedName>
        <fullName evidence="2">Uncharacterized protein</fullName>
    </submittedName>
</protein>
<feature type="region of interest" description="Disordered" evidence="1">
    <location>
        <begin position="1"/>
        <end position="100"/>
    </location>
</feature>
<evidence type="ECO:0000313" key="3">
    <source>
        <dbReference type="Proteomes" id="UP000308652"/>
    </source>
</evidence>
<organism evidence="2 3">
    <name type="scientific">Crucibulum laeve</name>
    <dbReference type="NCBI Taxonomy" id="68775"/>
    <lineage>
        <taxon>Eukaryota</taxon>
        <taxon>Fungi</taxon>
        <taxon>Dikarya</taxon>
        <taxon>Basidiomycota</taxon>
        <taxon>Agaricomycotina</taxon>
        <taxon>Agaricomycetes</taxon>
        <taxon>Agaricomycetidae</taxon>
        <taxon>Agaricales</taxon>
        <taxon>Agaricineae</taxon>
        <taxon>Nidulariaceae</taxon>
        <taxon>Crucibulum</taxon>
    </lineage>
</organism>
<sequence>MCITASATIASHTSPPSPPSILSDSSSAIQSRGNSQGKGGKGLQGSRRILSSQEPGVQPMTKKEVERNEGQQKSSRKQKAPEMLPSLVTNGAPQAKHKHKNGEAHFWTMVEALTGLAEASQANNPTSGPTLSTTTTYCVSPAQTTHSTPHIFSFDLRSNIIYLISISLISQSHINLYSSKSSPAVEPHSGQIFPPNRSLYNLPLSNSLLAIEPLLQLSDSALQFQIILVPS</sequence>
<reference evidence="2 3" key="1">
    <citation type="journal article" date="2019" name="Nat. Ecol. Evol.">
        <title>Megaphylogeny resolves global patterns of mushroom evolution.</title>
        <authorList>
            <person name="Varga T."/>
            <person name="Krizsan K."/>
            <person name="Foldi C."/>
            <person name="Dima B."/>
            <person name="Sanchez-Garcia M."/>
            <person name="Sanchez-Ramirez S."/>
            <person name="Szollosi G.J."/>
            <person name="Szarkandi J.G."/>
            <person name="Papp V."/>
            <person name="Albert L."/>
            <person name="Andreopoulos W."/>
            <person name="Angelini C."/>
            <person name="Antonin V."/>
            <person name="Barry K.W."/>
            <person name="Bougher N.L."/>
            <person name="Buchanan P."/>
            <person name="Buyck B."/>
            <person name="Bense V."/>
            <person name="Catcheside P."/>
            <person name="Chovatia M."/>
            <person name="Cooper J."/>
            <person name="Damon W."/>
            <person name="Desjardin D."/>
            <person name="Finy P."/>
            <person name="Geml J."/>
            <person name="Haridas S."/>
            <person name="Hughes K."/>
            <person name="Justo A."/>
            <person name="Karasinski D."/>
            <person name="Kautmanova I."/>
            <person name="Kiss B."/>
            <person name="Kocsube S."/>
            <person name="Kotiranta H."/>
            <person name="LaButti K.M."/>
            <person name="Lechner B.E."/>
            <person name="Liimatainen K."/>
            <person name="Lipzen A."/>
            <person name="Lukacs Z."/>
            <person name="Mihaltcheva S."/>
            <person name="Morgado L.N."/>
            <person name="Niskanen T."/>
            <person name="Noordeloos M.E."/>
            <person name="Ohm R.A."/>
            <person name="Ortiz-Santana B."/>
            <person name="Ovrebo C."/>
            <person name="Racz N."/>
            <person name="Riley R."/>
            <person name="Savchenko A."/>
            <person name="Shiryaev A."/>
            <person name="Soop K."/>
            <person name="Spirin V."/>
            <person name="Szebenyi C."/>
            <person name="Tomsovsky M."/>
            <person name="Tulloss R.E."/>
            <person name="Uehling J."/>
            <person name="Grigoriev I.V."/>
            <person name="Vagvolgyi C."/>
            <person name="Papp T."/>
            <person name="Martin F.M."/>
            <person name="Miettinen O."/>
            <person name="Hibbett D.S."/>
            <person name="Nagy L.G."/>
        </authorList>
    </citation>
    <scope>NUCLEOTIDE SEQUENCE [LARGE SCALE GENOMIC DNA]</scope>
    <source>
        <strain evidence="2 3">CBS 166.37</strain>
    </source>
</reference>
<feature type="compositionally biased region" description="Low complexity" evidence="1">
    <location>
        <begin position="1"/>
        <end position="35"/>
    </location>
</feature>
<evidence type="ECO:0000313" key="2">
    <source>
        <dbReference type="EMBL" id="TFK32477.1"/>
    </source>
</evidence>